<evidence type="ECO:0000256" key="14">
    <source>
        <dbReference type="ARBA" id="ARBA00023180"/>
    </source>
</evidence>
<dbReference type="GO" id="GO:0042973">
    <property type="term" value="F:glucan endo-1,3-beta-D-glucosidase activity"/>
    <property type="evidence" value="ECO:0007669"/>
    <property type="project" value="UniProtKB-EC"/>
</dbReference>
<evidence type="ECO:0000256" key="15">
    <source>
        <dbReference type="ARBA" id="ARBA00023277"/>
    </source>
</evidence>
<evidence type="ECO:0000256" key="2">
    <source>
        <dbReference type="ARBA" id="ARBA00004191"/>
    </source>
</evidence>
<dbReference type="InterPro" id="IPR000490">
    <property type="entry name" value="Glyco_hydro_17"/>
</dbReference>
<evidence type="ECO:0000256" key="5">
    <source>
        <dbReference type="ARBA" id="ARBA00012780"/>
    </source>
</evidence>
<protein>
    <recommendedName>
        <fullName evidence="6">Probable glucan endo-1,3-beta-glucosidase eglC</fullName>
        <ecNumber evidence="5">3.2.1.39</ecNumber>
    </recommendedName>
    <alternativeName>
        <fullName evidence="20">Endo-1,3-beta-glucanase eglC</fullName>
    </alternativeName>
    <alternativeName>
        <fullName evidence="21">Laminarinase eglC</fullName>
    </alternativeName>
</protein>
<dbReference type="GO" id="GO:0009986">
    <property type="term" value="C:cell surface"/>
    <property type="evidence" value="ECO:0007669"/>
    <property type="project" value="TreeGrafter"/>
</dbReference>
<keyword evidence="14" id="KW-0325">Glycoprotein</keyword>
<dbReference type="GO" id="GO:0005576">
    <property type="term" value="C:extracellular region"/>
    <property type="evidence" value="ECO:0007669"/>
    <property type="project" value="TreeGrafter"/>
</dbReference>
<dbReference type="Pfam" id="PF00332">
    <property type="entry name" value="Glyco_hydro_17"/>
    <property type="match status" value="1"/>
</dbReference>
<dbReference type="GO" id="GO:0009277">
    <property type="term" value="C:fungal-type cell wall"/>
    <property type="evidence" value="ECO:0007669"/>
    <property type="project" value="TreeGrafter"/>
</dbReference>
<evidence type="ECO:0000256" key="7">
    <source>
        <dbReference type="ARBA" id="ARBA00022475"/>
    </source>
</evidence>
<dbReference type="AlphaFoldDB" id="A0A9N8K104"/>
<evidence type="ECO:0000256" key="21">
    <source>
        <dbReference type="ARBA" id="ARBA00032906"/>
    </source>
</evidence>
<evidence type="ECO:0000256" key="3">
    <source>
        <dbReference type="ARBA" id="ARBA00004609"/>
    </source>
</evidence>
<comment type="caution">
    <text evidence="25">The sequence shown here is derived from an EMBL/GenBank/DDBJ whole genome shotgun (WGS) entry which is preliminary data.</text>
</comment>
<evidence type="ECO:0000256" key="12">
    <source>
        <dbReference type="ARBA" id="ARBA00022801"/>
    </source>
</evidence>
<comment type="function">
    <text evidence="19">Glucanases play a role in cell expansion during growth, in cell-cell fusion during mating, and in spore release during sporulation. This enzyme may be involved in beta-glucan degradation and also function biosynthetically as a transglycosylase.</text>
</comment>
<keyword evidence="7" id="KW-1003">Cell membrane</keyword>
<evidence type="ECO:0000256" key="9">
    <source>
        <dbReference type="ARBA" id="ARBA00022525"/>
    </source>
</evidence>
<dbReference type="SUPFAM" id="SSF51445">
    <property type="entry name" value="(Trans)glycosidases"/>
    <property type="match status" value="1"/>
</dbReference>
<feature type="domain" description="Ubiquitin 3 binding protein But2 C-terminal" evidence="24">
    <location>
        <begin position="496"/>
        <end position="637"/>
    </location>
</feature>
<gene>
    <name evidence="25" type="ORF">AWRI4233_LOCUS5833</name>
</gene>
<dbReference type="GO" id="GO:0000272">
    <property type="term" value="P:polysaccharide catabolic process"/>
    <property type="evidence" value="ECO:0007669"/>
    <property type="project" value="UniProtKB-KW"/>
</dbReference>
<dbReference type="EMBL" id="CAIJEO010000007">
    <property type="protein sequence ID" value="CAD0096650.1"/>
    <property type="molecule type" value="Genomic_DNA"/>
</dbReference>
<evidence type="ECO:0000256" key="4">
    <source>
        <dbReference type="ARBA" id="ARBA00008773"/>
    </source>
</evidence>
<evidence type="ECO:0000259" key="24">
    <source>
        <dbReference type="Pfam" id="PF09792"/>
    </source>
</evidence>
<dbReference type="OrthoDB" id="77201at2759"/>
<reference evidence="25" key="1">
    <citation type="submission" date="2020-06" db="EMBL/GenBank/DDBJ databases">
        <authorList>
            <person name="Onetto C."/>
        </authorList>
    </citation>
    <scope>NUCLEOTIDE SEQUENCE</scope>
</reference>
<dbReference type="InterPro" id="IPR018620">
    <property type="entry name" value="Ubiquitin3-bd_protein_But2_C"/>
</dbReference>
<comment type="similarity">
    <text evidence="4 22">Belongs to the glycosyl hydrolase 17 family.</text>
</comment>
<name>A0A9N8K104_9PEZI</name>
<evidence type="ECO:0000256" key="13">
    <source>
        <dbReference type="ARBA" id="ARBA00023136"/>
    </source>
</evidence>
<keyword evidence="11 23" id="KW-0732">Signal</keyword>
<sequence>MRSAILSLVGGASSVLAATRGFNYGSQGNTLETFEASFRTQQGLDTTSGWNSARLYTMIQDGTANTVISAIPAAIATNTTLLLGLWASETQDVFDNELTALKNAISQYGSAFADLVVGISVGSEDLYRETPAGIASNAGTGQSPQVLVDYIGQVRSAIAGTALSSAPVGHVDTWTGYVNSSNSAVVAAVDFIGLDEYPYYENTEANAVSNANSLFFDKYNAVEGVANGKPIWITETGWPTSGPTENQAVPSVDNAETYWKSVACDLLSRNIPTWWYILQDSATPNFGVLQSGETPKYDLSCPNVATSSSAAPTSSVASATKPTSAAASTTLSITNAVPSGGVPSSVVSSKVSSVASSVASVAPSVSSAVSSASSAASSVIASLPVGSAGSSAVSSASSAVSSPASSASSAPGTTVMPVTTKAATSVADDGETVTIFSTTLITVTNCGSTVSDCTSTGMTSIISAKPSVTSAAGSAVVPSGTPAASGCPADINGAYQFPHLIVPVDAANPNKAYGTQYNATINSKVSTIFNFDIPASYAGKTCSTVFLFPQLDQLETSSYSFNDQGGFTIAVLNGVANESTTYANAPAVAKQIGSVDALKRGSSHTLSQDACPAGTRVSFEVTSTGGLDLELFQDYNPSPLGLYVRAC</sequence>
<evidence type="ECO:0000256" key="11">
    <source>
        <dbReference type="ARBA" id="ARBA00022729"/>
    </source>
</evidence>
<keyword evidence="15" id="KW-0119">Carbohydrate metabolism</keyword>
<comment type="catalytic activity">
    <reaction evidence="1">
        <text>Hydrolysis of (1-&gt;3)-beta-D-glucosidic linkages in (1-&gt;3)-beta-D-glucans.</text>
        <dbReference type="EC" id="3.2.1.39"/>
    </reaction>
</comment>
<dbReference type="Gene3D" id="3.20.20.80">
    <property type="entry name" value="Glycosidases"/>
    <property type="match status" value="1"/>
</dbReference>
<comment type="subcellular location">
    <subcellularLocation>
        <location evidence="3">Cell membrane</location>
        <topology evidence="3">Lipid-anchor</topology>
        <topology evidence="3">GPI-anchor</topology>
    </subcellularLocation>
    <subcellularLocation>
        <location evidence="2">Secreted</location>
        <location evidence="2">Cell wall</location>
    </subcellularLocation>
</comment>
<evidence type="ECO:0000313" key="25">
    <source>
        <dbReference type="EMBL" id="CAD0096650.1"/>
    </source>
</evidence>
<evidence type="ECO:0000256" key="22">
    <source>
        <dbReference type="RuleBase" id="RU004335"/>
    </source>
</evidence>
<organism evidence="25 26">
    <name type="scientific">Aureobasidium mustum</name>
    <dbReference type="NCBI Taxonomy" id="2773714"/>
    <lineage>
        <taxon>Eukaryota</taxon>
        <taxon>Fungi</taxon>
        <taxon>Dikarya</taxon>
        <taxon>Ascomycota</taxon>
        <taxon>Pezizomycotina</taxon>
        <taxon>Dothideomycetes</taxon>
        <taxon>Dothideomycetidae</taxon>
        <taxon>Dothideales</taxon>
        <taxon>Saccotheciaceae</taxon>
        <taxon>Aureobasidium</taxon>
    </lineage>
</organism>
<evidence type="ECO:0000256" key="16">
    <source>
        <dbReference type="ARBA" id="ARBA00023288"/>
    </source>
</evidence>
<keyword evidence="10" id="KW-0336">GPI-anchor</keyword>
<feature type="chain" id="PRO_5040180188" description="Probable glucan endo-1,3-beta-glucosidase eglC" evidence="23">
    <location>
        <begin position="18"/>
        <end position="647"/>
    </location>
</feature>
<keyword evidence="12" id="KW-0378">Hydrolase</keyword>
<evidence type="ECO:0000256" key="10">
    <source>
        <dbReference type="ARBA" id="ARBA00022622"/>
    </source>
</evidence>
<evidence type="ECO:0000256" key="8">
    <source>
        <dbReference type="ARBA" id="ARBA00022512"/>
    </source>
</evidence>
<keyword evidence="13" id="KW-0472">Membrane</keyword>
<evidence type="ECO:0000256" key="1">
    <source>
        <dbReference type="ARBA" id="ARBA00000382"/>
    </source>
</evidence>
<keyword evidence="18" id="KW-0624">Polysaccharide degradation</keyword>
<dbReference type="PANTHER" id="PTHR16631">
    <property type="entry name" value="GLUCAN 1,3-BETA-GLUCOSIDASE"/>
    <property type="match status" value="1"/>
</dbReference>
<evidence type="ECO:0000256" key="20">
    <source>
        <dbReference type="ARBA" id="ARBA00032134"/>
    </source>
</evidence>
<evidence type="ECO:0000256" key="17">
    <source>
        <dbReference type="ARBA" id="ARBA00023316"/>
    </source>
</evidence>
<keyword evidence="8" id="KW-0134">Cell wall</keyword>
<accession>A0A9N8K104</accession>
<dbReference type="PANTHER" id="PTHR16631:SF13">
    <property type="entry name" value="GLUCAN ENDO-1,3-BETA-GLUCOSIDASE EGLC-RELATED"/>
    <property type="match status" value="1"/>
</dbReference>
<dbReference type="InterPro" id="IPR050732">
    <property type="entry name" value="Beta-glucan_modifiers"/>
</dbReference>
<keyword evidence="26" id="KW-1185">Reference proteome</keyword>
<dbReference type="GO" id="GO:0071555">
    <property type="term" value="P:cell wall organization"/>
    <property type="evidence" value="ECO:0007669"/>
    <property type="project" value="UniProtKB-KW"/>
</dbReference>
<evidence type="ECO:0000256" key="6">
    <source>
        <dbReference type="ARBA" id="ARBA00019762"/>
    </source>
</evidence>
<keyword evidence="17" id="KW-0961">Cell wall biogenesis/degradation</keyword>
<dbReference type="Pfam" id="PF09792">
    <property type="entry name" value="But2"/>
    <property type="match status" value="1"/>
</dbReference>
<dbReference type="Proteomes" id="UP000714618">
    <property type="component" value="Unassembled WGS sequence"/>
</dbReference>
<evidence type="ECO:0000313" key="26">
    <source>
        <dbReference type="Proteomes" id="UP000714618"/>
    </source>
</evidence>
<keyword evidence="16" id="KW-0449">Lipoprotein</keyword>
<feature type="signal peptide" evidence="23">
    <location>
        <begin position="1"/>
        <end position="17"/>
    </location>
</feature>
<evidence type="ECO:0000256" key="19">
    <source>
        <dbReference type="ARBA" id="ARBA00025152"/>
    </source>
</evidence>
<dbReference type="GO" id="GO:0098552">
    <property type="term" value="C:side of membrane"/>
    <property type="evidence" value="ECO:0007669"/>
    <property type="project" value="UniProtKB-KW"/>
</dbReference>
<dbReference type="InterPro" id="IPR017853">
    <property type="entry name" value="GH"/>
</dbReference>
<dbReference type="EC" id="3.2.1.39" evidence="5"/>
<proteinExistence type="inferred from homology"/>
<evidence type="ECO:0000256" key="23">
    <source>
        <dbReference type="SAM" id="SignalP"/>
    </source>
</evidence>
<dbReference type="GO" id="GO:0005886">
    <property type="term" value="C:plasma membrane"/>
    <property type="evidence" value="ECO:0007669"/>
    <property type="project" value="UniProtKB-SubCell"/>
</dbReference>
<evidence type="ECO:0000256" key="18">
    <source>
        <dbReference type="ARBA" id="ARBA00023326"/>
    </source>
</evidence>
<keyword evidence="9" id="KW-0964">Secreted</keyword>